<dbReference type="SMART" id="SM00368">
    <property type="entry name" value="LRR_RI"/>
    <property type="match status" value="2"/>
</dbReference>
<accession>A0A6U7LBG0</accession>
<dbReference type="SUPFAM" id="SSF52047">
    <property type="entry name" value="RNI-like"/>
    <property type="match status" value="1"/>
</dbReference>
<gene>
    <name evidence="2" type="ORF">CBRE1094_LOCUS38166</name>
    <name evidence="3" type="ORF">CBRE1094_LOCUS38168</name>
</gene>
<dbReference type="EMBL" id="HBGU01069902">
    <property type="protein sequence ID" value="CAD9531273.1"/>
    <property type="molecule type" value="Transcribed_RNA"/>
</dbReference>
<dbReference type="Gene3D" id="3.80.10.10">
    <property type="entry name" value="Ribonuclease Inhibitor"/>
    <property type="match status" value="1"/>
</dbReference>
<feature type="region of interest" description="Disordered" evidence="1">
    <location>
        <begin position="1"/>
        <end position="22"/>
    </location>
</feature>
<dbReference type="GO" id="GO:0005634">
    <property type="term" value="C:nucleus"/>
    <property type="evidence" value="ECO:0007669"/>
    <property type="project" value="TreeGrafter"/>
</dbReference>
<dbReference type="PANTHER" id="PTHR24113:SF15">
    <property type="entry name" value="NACHT DOMAIN-CONTAINING PROTEIN"/>
    <property type="match status" value="1"/>
</dbReference>
<protein>
    <submittedName>
        <fullName evidence="3">Uncharacterized protein</fullName>
    </submittedName>
</protein>
<evidence type="ECO:0000256" key="1">
    <source>
        <dbReference type="SAM" id="MobiDB-lite"/>
    </source>
</evidence>
<dbReference type="InterPro" id="IPR032675">
    <property type="entry name" value="LRR_dom_sf"/>
</dbReference>
<proteinExistence type="predicted"/>
<evidence type="ECO:0000313" key="2">
    <source>
        <dbReference type="EMBL" id="CAD9531273.1"/>
    </source>
</evidence>
<sequence>MTLAFLPGFDDPGSACPQDSPHQRIRDSPHLLLLVHNVFFLFCGSWPSLYQEHGPSGAPGRTNEQYASFQRALRNTMDLWYAHTMIVVYMLTTLPDGVEVALRQYDQRGWTTYERCLAELIKPVRPYFNNSQFEHGCYLWPMCVEVCAAEGSGSNAHSYLHQVVRSRRVLTAPDQFDELVQAKEFTNGADKGMVADLYRKHASALLASTKKLDQDGVLCQRGDGIKLASALEACGQNLTRLLLRNMHLSDLEFAPVAAAMRPSNGRLGAPMASLQLITLIGNELGDKSCVALTAALPWLPSLERLIMCYNRIGNHGLTALATALEYNVSCSPNIMELQLDGNIYDDSAAELAVAKLLPIRPRLAVLLKLGWRIHSTREEGPSGDTMVGTSHHYRQVLGVTGNGPEDTLANEHDATAADIQLWSEMPD</sequence>
<evidence type="ECO:0000313" key="3">
    <source>
        <dbReference type="EMBL" id="CAD9531279.1"/>
    </source>
</evidence>
<dbReference type="EMBL" id="HBGU01069904">
    <property type="protein sequence ID" value="CAD9531279.1"/>
    <property type="molecule type" value="Transcribed_RNA"/>
</dbReference>
<organism evidence="3">
    <name type="scientific">Haptolina brevifila</name>
    <dbReference type="NCBI Taxonomy" id="156173"/>
    <lineage>
        <taxon>Eukaryota</taxon>
        <taxon>Haptista</taxon>
        <taxon>Haptophyta</taxon>
        <taxon>Prymnesiophyceae</taxon>
        <taxon>Prymnesiales</taxon>
        <taxon>Prymnesiaceae</taxon>
        <taxon>Haptolina</taxon>
    </lineage>
</organism>
<dbReference type="GO" id="GO:0005096">
    <property type="term" value="F:GTPase activator activity"/>
    <property type="evidence" value="ECO:0007669"/>
    <property type="project" value="InterPro"/>
</dbReference>
<reference evidence="3" key="1">
    <citation type="submission" date="2021-01" db="EMBL/GenBank/DDBJ databases">
        <authorList>
            <person name="Corre E."/>
            <person name="Pelletier E."/>
            <person name="Niang G."/>
            <person name="Scheremetjew M."/>
            <person name="Finn R."/>
            <person name="Kale V."/>
            <person name="Holt S."/>
            <person name="Cochrane G."/>
            <person name="Meng A."/>
            <person name="Brown T."/>
            <person name="Cohen L."/>
        </authorList>
    </citation>
    <scope>NUCLEOTIDE SEQUENCE</scope>
    <source>
        <strain evidence="3">UTEX LB 985</strain>
    </source>
</reference>
<dbReference type="GO" id="GO:0031267">
    <property type="term" value="F:small GTPase binding"/>
    <property type="evidence" value="ECO:0007669"/>
    <property type="project" value="TreeGrafter"/>
</dbReference>
<name>A0A6U7LBG0_9EUKA</name>
<dbReference type="GO" id="GO:0005829">
    <property type="term" value="C:cytosol"/>
    <property type="evidence" value="ECO:0007669"/>
    <property type="project" value="TreeGrafter"/>
</dbReference>
<dbReference type="PANTHER" id="PTHR24113">
    <property type="entry name" value="RAN GTPASE-ACTIVATING PROTEIN 1"/>
    <property type="match status" value="1"/>
</dbReference>
<dbReference type="GO" id="GO:0006913">
    <property type="term" value="P:nucleocytoplasmic transport"/>
    <property type="evidence" value="ECO:0007669"/>
    <property type="project" value="TreeGrafter"/>
</dbReference>
<dbReference type="GO" id="GO:0048471">
    <property type="term" value="C:perinuclear region of cytoplasm"/>
    <property type="evidence" value="ECO:0007669"/>
    <property type="project" value="TreeGrafter"/>
</dbReference>
<dbReference type="InterPro" id="IPR027038">
    <property type="entry name" value="RanGap"/>
</dbReference>
<dbReference type="AlphaFoldDB" id="A0A6U7LBG0"/>